<keyword evidence="4" id="KW-0460">Magnesium</keyword>
<organism evidence="9">
    <name type="scientific">marine sediment metagenome</name>
    <dbReference type="NCBI Taxonomy" id="412755"/>
    <lineage>
        <taxon>unclassified sequences</taxon>
        <taxon>metagenomes</taxon>
        <taxon>ecological metagenomes</taxon>
    </lineage>
</organism>
<keyword evidence="5" id="KW-1133">Transmembrane helix</keyword>
<evidence type="ECO:0000256" key="5">
    <source>
        <dbReference type="ARBA" id="ARBA00022989"/>
    </source>
</evidence>
<feature type="non-terminal residue" evidence="9">
    <location>
        <position position="1"/>
    </location>
</feature>
<proteinExistence type="predicted"/>
<accession>X1LKJ4</accession>
<dbReference type="Pfam" id="PF00689">
    <property type="entry name" value="Cation_ATPase_C"/>
    <property type="match status" value="1"/>
</dbReference>
<evidence type="ECO:0000256" key="2">
    <source>
        <dbReference type="ARBA" id="ARBA00022692"/>
    </source>
</evidence>
<evidence type="ECO:0000259" key="8">
    <source>
        <dbReference type="Pfam" id="PF00689"/>
    </source>
</evidence>
<name>X1LKJ4_9ZZZZ</name>
<dbReference type="GO" id="GO:0005886">
    <property type="term" value="C:plasma membrane"/>
    <property type="evidence" value="ECO:0007669"/>
    <property type="project" value="TreeGrafter"/>
</dbReference>
<dbReference type="Gene3D" id="3.40.50.1000">
    <property type="entry name" value="HAD superfamily/HAD-like"/>
    <property type="match status" value="1"/>
</dbReference>
<dbReference type="Gene3D" id="1.20.1110.10">
    <property type="entry name" value="Calcium-transporting ATPase, transmembrane domain"/>
    <property type="match status" value="1"/>
</dbReference>
<dbReference type="GO" id="GO:0005524">
    <property type="term" value="F:ATP binding"/>
    <property type="evidence" value="ECO:0007669"/>
    <property type="project" value="InterPro"/>
</dbReference>
<dbReference type="InterPro" id="IPR023299">
    <property type="entry name" value="ATPase_P-typ_cyto_dom_N"/>
</dbReference>
<evidence type="ECO:0000256" key="4">
    <source>
        <dbReference type="ARBA" id="ARBA00022842"/>
    </source>
</evidence>
<keyword evidence="6" id="KW-0472">Membrane</keyword>
<dbReference type="NCBIfam" id="TIGR01494">
    <property type="entry name" value="ATPase_P-type"/>
    <property type="match status" value="1"/>
</dbReference>
<evidence type="ECO:0000256" key="7">
    <source>
        <dbReference type="SAM" id="Coils"/>
    </source>
</evidence>
<dbReference type="EMBL" id="BARV01009633">
    <property type="protein sequence ID" value="GAI02905.1"/>
    <property type="molecule type" value="Genomic_DNA"/>
</dbReference>
<protein>
    <recommendedName>
        <fullName evidence="8">Cation-transporting P-type ATPase C-terminal domain-containing protein</fullName>
    </recommendedName>
</protein>
<keyword evidence="7" id="KW-0175">Coiled coil</keyword>
<dbReference type="InterPro" id="IPR023214">
    <property type="entry name" value="HAD_sf"/>
</dbReference>
<evidence type="ECO:0000256" key="3">
    <source>
        <dbReference type="ARBA" id="ARBA00022723"/>
    </source>
</evidence>
<feature type="domain" description="Cation-transporting P-type ATPase C-terminal" evidence="8">
    <location>
        <begin position="268"/>
        <end position="305"/>
    </location>
</feature>
<gene>
    <name evidence="9" type="ORF">S06H3_18929</name>
</gene>
<dbReference type="PRINTS" id="PR00119">
    <property type="entry name" value="CATATPASE"/>
</dbReference>
<reference evidence="9" key="1">
    <citation type="journal article" date="2014" name="Front. Microbiol.">
        <title>High frequency of phylogenetically diverse reductive dehalogenase-homologous genes in deep subseafloor sedimentary metagenomes.</title>
        <authorList>
            <person name="Kawai M."/>
            <person name="Futagami T."/>
            <person name="Toyoda A."/>
            <person name="Takaki Y."/>
            <person name="Nishi S."/>
            <person name="Hori S."/>
            <person name="Arai W."/>
            <person name="Tsubouchi T."/>
            <person name="Morono Y."/>
            <person name="Uchiyama I."/>
            <person name="Ito T."/>
            <person name="Fujiyama A."/>
            <person name="Inagaki F."/>
            <person name="Takami H."/>
        </authorList>
    </citation>
    <scope>NUCLEOTIDE SEQUENCE</scope>
    <source>
        <strain evidence="9">Expedition CK06-06</strain>
    </source>
</reference>
<dbReference type="PRINTS" id="PR00120">
    <property type="entry name" value="HATPASE"/>
</dbReference>
<comment type="caution">
    <text evidence="9">The sequence shown here is derived from an EMBL/GenBank/DDBJ whole genome shotgun (WGS) entry which is preliminary data.</text>
</comment>
<keyword evidence="2" id="KW-0812">Transmembrane</keyword>
<evidence type="ECO:0000256" key="1">
    <source>
        <dbReference type="ARBA" id="ARBA00004370"/>
    </source>
</evidence>
<dbReference type="InterPro" id="IPR006068">
    <property type="entry name" value="ATPase_P-typ_cation-transptr_C"/>
</dbReference>
<dbReference type="PANTHER" id="PTHR24093:SF506">
    <property type="entry name" value="CATION-TRANSPORTING ATPASE PMA1"/>
    <property type="match status" value="1"/>
</dbReference>
<comment type="subcellular location">
    <subcellularLocation>
        <location evidence="1">Membrane</location>
    </subcellularLocation>
</comment>
<keyword evidence="3" id="KW-0479">Metal-binding</keyword>
<dbReference type="GO" id="GO:0016887">
    <property type="term" value="F:ATP hydrolysis activity"/>
    <property type="evidence" value="ECO:0007669"/>
    <property type="project" value="InterPro"/>
</dbReference>
<dbReference type="AlphaFoldDB" id="X1LKJ4"/>
<dbReference type="GO" id="GO:0046872">
    <property type="term" value="F:metal ion binding"/>
    <property type="evidence" value="ECO:0007669"/>
    <property type="project" value="UniProtKB-KW"/>
</dbReference>
<dbReference type="Gene3D" id="3.40.1110.10">
    <property type="entry name" value="Calcium-transporting ATPase, cytoplasmic domain N"/>
    <property type="match status" value="1"/>
</dbReference>
<sequence>KHLYKLSATLYKENGKNFLYVCGAPEKILELSNLKKEAKENLEKKLEELAQKGLRVVASAYRKVAENRSPSIEELCKNFTFVGFITLKDPVRKEVKEAMKVCRQAGMSPIIITGDHKLTAKAVAEELGFKVKEGNIMEGRELDQLSDEEFLKKVKDIQIYARVEPKHKLRIIEAWQEKGKVVAMTGDGINDAPALKRADIGVALGSGTEVAKETSDLILLNDSFSIIVAAVEEGRAIIDNIRKVITYLLSDSFTEIILIGVSLLLGWPLPVLAAQILWVNLIEDGPLGLCLAFEPKAKDLMKQKP</sequence>
<feature type="non-terminal residue" evidence="9">
    <location>
        <position position="305"/>
    </location>
</feature>
<dbReference type="PANTHER" id="PTHR24093">
    <property type="entry name" value="CATION TRANSPORTING ATPASE"/>
    <property type="match status" value="1"/>
</dbReference>
<dbReference type="GO" id="GO:0005388">
    <property type="term" value="F:P-type calcium transporter activity"/>
    <property type="evidence" value="ECO:0007669"/>
    <property type="project" value="TreeGrafter"/>
</dbReference>
<dbReference type="SUPFAM" id="SSF56784">
    <property type="entry name" value="HAD-like"/>
    <property type="match status" value="1"/>
</dbReference>
<evidence type="ECO:0000256" key="6">
    <source>
        <dbReference type="ARBA" id="ARBA00023136"/>
    </source>
</evidence>
<dbReference type="InterPro" id="IPR001757">
    <property type="entry name" value="P_typ_ATPase"/>
</dbReference>
<dbReference type="InterPro" id="IPR036412">
    <property type="entry name" value="HAD-like_sf"/>
</dbReference>
<dbReference type="Pfam" id="PF00702">
    <property type="entry name" value="Hydrolase"/>
    <property type="match status" value="1"/>
</dbReference>
<evidence type="ECO:0000313" key="9">
    <source>
        <dbReference type="EMBL" id="GAI02905.1"/>
    </source>
</evidence>
<feature type="coiled-coil region" evidence="7">
    <location>
        <begin position="28"/>
        <end position="55"/>
    </location>
</feature>